<accession>A0A4S8M0W1</accession>
<gene>
    <name evidence="3" type="ORF">K435DRAFT_778878</name>
</gene>
<evidence type="ECO:0000313" key="3">
    <source>
        <dbReference type="EMBL" id="THU95687.1"/>
    </source>
</evidence>
<feature type="transmembrane region" description="Helical" evidence="2">
    <location>
        <begin position="611"/>
        <end position="629"/>
    </location>
</feature>
<reference evidence="3 4" key="1">
    <citation type="journal article" date="2019" name="Nat. Ecol. Evol.">
        <title>Megaphylogeny resolves global patterns of mushroom evolution.</title>
        <authorList>
            <person name="Varga T."/>
            <person name="Krizsan K."/>
            <person name="Foldi C."/>
            <person name="Dima B."/>
            <person name="Sanchez-Garcia M."/>
            <person name="Sanchez-Ramirez S."/>
            <person name="Szollosi G.J."/>
            <person name="Szarkandi J.G."/>
            <person name="Papp V."/>
            <person name="Albert L."/>
            <person name="Andreopoulos W."/>
            <person name="Angelini C."/>
            <person name="Antonin V."/>
            <person name="Barry K.W."/>
            <person name="Bougher N.L."/>
            <person name="Buchanan P."/>
            <person name="Buyck B."/>
            <person name="Bense V."/>
            <person name="Catcheside P."/>
            <person name="Chovatia M."/>
            <person name="Cooper J."/>
            <person name="Damon W."/>
            <person name="Desjardin D."/>
            <person name="Finy P."/>
            <person name="Geml J."/>
            <person name="Haridas S."/>
            <person name="Hughes K."/>
            <person name="Justo A."/>
            <person name="Karasinski D."/>
            <person name="Kautmanova I."/>
            <person name="Kiss B."/>
            <person name="Kocsube S."/>
            <person name="Kotiranta H."/>
            <person name="LaButti K.M."/>
            <person name="Lechner B.E."/>
            <person name="Liimatainen K."/>
            <person name="Lipzen A."/>
            <person name="Lukacs Z."/>
            <person name="Mihaltcheva S."/>
            <person name="Morgado L.N."/>
            <person name="Niskanen T."/>
            <person name="Noordeloos M.E."/>
            <person name="Ohm R.A."/>
            <person name="Ortiz-Santana B."/>
            <person name="Ovrebo C."/>
            <person name="Racz N."/>
            <person name="Riley R."/>
            <person name="Savchenko A."/>
            <person name="Shiryaev A."/>
            <person name="Soop K."/>
            <person name="Spirin V."/>
            <person name="Szebenyi C."/>
            <person name="Tomsovsky M."/>
            <person name="Tulloss R.E."/>
            <person name="Uehling J."/>
            <person name="Grigoriev I.V."/>
            <person name="Vagvolgyi C."/>
            <person name="Papp T."/>
            <person name="Martin F.M."/>
            <person name="Miettinen O."/>
            <person name="Hibbett D.S."/>
            <person name="Nagy L.G."/>
        </authorList>
    </citation>
    <scope>NUCLEOTIDE SEQUENCE [LARGE SCALE GENOMIC DNA]</scope>
    <source>
        <strain evidence="3 4">CBS 962.96</strain>
    </source>
</reference>
<feature type="region of interest" description="Disordered" evidence="1">
    <location>
        <begin position="749"/>
        <end position="797"/>
    </location>
</feature>
<dbReference type="InterPro" id="IPR021840">
    <property type="entry name" value="DUF3433"/>
</dbReference>
<keyword evidence="2" id="KW-0812">Transmembrane</keyword>
<dbReference type="EMBL" id="ML179194">
    <property type="protein sequence ID" value="THU95687.1"/>
    <property type="molecule type" value="Genomic_DNA"/>
</dbReference>
<dbReference type="Pfam" id="PF11915">
    <property type="entry name" value="DUF3433"/>
    <property type="match status" value="1"/>
</dbReference>
<feature type="compositionally biased region" description="Basic and acidic residues" evidence="1">
    <location>
        <begin position="1"/>
        <end position="18"/>
    </location>
</feature>
<protein>
    <submittedName>
        <fullName evidence="3">Uncharacterized protein</fullName>
    </submittedName>
</protein>
<feature type="region of interest" description="Disordered" evidence="1">
    <location>
        <begin position="1"/>
        <end position="116"/>
    </location>
</feature>
<feature type="transmembrane region" description="Helical" evidence="2">
    <location>
        <begin position="152"/>
        <end position="173"/>
    </location>
</feature>
<dbReference type="OrthoDB" id="3248909at2759"/>
<dbReference type="PANTHER" id="PTHR37544:SF3">
    <property type="entry name" value="SPRAY"/>
    <property type="match status" value="1"/>
</dbReference>
<evidence type="ECO:0000256" key="1">
    <source>
        <dbReference type="SAM" id="MobiDB-lite"/>
    </source>
</evidence>
<proteinExistence type="predicted"/>
<feature type="transmembrane region" description="Helical" evidence="2">
    <location>
        <begin position="268"/>
        <end position="292"/>
    </location>
</feature>
<keyword evidence="2" id="KW-1133">Transmembrane helix</keyword>
<feature type="compositionally biased region" description="Polar residues" evidence="1">
    <location>
        <begin position="767"/>
        <end position="778"/>
    </location>
</feature>
<keyword evidence="4" id="KW-1185">Reference proteome</keyword>
<organism evidence="3 4">
    <name type="scientific">Dendrothele bispora (strain CBS 962.96)</name>
    <dbReference type="NCBI Taxonomy" id="1314807"/>
    <lineage>
        <taxon>Eukaryota</taxon>
        <taxon>Fungi</taxon>
        <taxon>Dikarya</taxon>
        <taxon>Basidiomycota</taxon>
        <taxon>Agaricomycotina</taxon>
        <taxon>Agaricomycetes</taxon>
        <taxon>Agaricomycetidae</taxon>
        <taxon>Agaricales</taxon>
        <taxon>Agaricales incertae sedis</taxon>
        <taxon>Dendrothele</taxon>
    </lineage>
</organism>
<evidence type="ECO:0000256" key="2">
    <source>
        <dbReference type="SAM" id="Phobius"/>
    </source>
</evidence>
<dbReference type="Proteomes" id="UP000297245">
    <property type="component" value="Unassembled WGS sequence"/>
</dbReference>
<name>A0A4S8M0W1_DENBC</name>
<feature type="transmembrane region" description="Helical" evidence="2">
    <location>
        <begin position="193"/>
        <end position="216"/>
    </location>
</feature>
<dbReference type="PANTHER" id="PTHR37544">
    <property type="entry name" value="SPRAY-RELATED"/>
    <property type="match status" value="1"/>
</dbReference>
<dbReference type="AlphaFoldDB" id="A0A4S8M0W1"/>
<feature type="region of interest" description="Disordered" evidence="1">
    <location>
        <begin position="692"/>
        <end position="711"/>
    </location>
</feature>
<feature type="compositionally biased region" description="Polar residues" evidence="1">
    <location>
        <begin position="76"/>
        <end position="112"/>
    </location>
</feature>
<evidence type="ECO:0000313" key="4">
    <source>
        <dbReference type="Proteomes" id="UP000297245"/>
    </source>
</evidence>
<sequence length="797" mass="86178">MATSHLHDEHDEHNDGRPRLTMSSQQHGSVYPGPSPIGSSVTLHDPTTYNTPNLSRNTSNAGRSTSGHLSPPPAQYATQYNDPFSTSDAQPTPKSAKSVTFTDRPASESTLYDKNGELSPIAPMKYREIRDSTHLIPTPPISDNKNKRFHPLALRLPIALGIPIMMIALGIALEIGLFLSMKNTGFSVPQKNAISFASQSFLLSIVPTLFVLPVAFTWRELDWYVRDLQPYVVMSKGNAKPEESLLLDYVQLGTLFSLINSLNFKHRLVFWSSFLAAATYLFQPLAGSIFSIQQLDRSWDSNVTSVKKIGLSPDIDSLSPFVAAAGFADAAAFNDLGDPPFILNGWAVAQYEFPTDSLLNGSMVVETTAIQSNPHCENSASQPTVTSNLDGSSNITATIANLSGRQGCVQNVTFNPNDDVQQYGVQAVGDCPGPSISNNASSDGNVRFSPVMFWYYSRDPSPQARVVFCAPTIAGFNVRASSSLKNNDLTKVEEINNYTTSNNVFGSDGNDGKAFNAVVFNSTGNRFIAARGSATNTGIPGTVFRLASQNGTLADTFNSANSFLDLTNRVYTQHLSLTAKSIYFVDDNSLKDAVKNELAPRLYINPLPGHALALLLIGVGIIGIFVQVFHRRQRRRLYLTNPPGTIASIIAMTSHSGVGQLLMPYDKERELEKKLKDLRFGMDKRTGAIVVDGYARPGDRQEGNSGRSSSYYYGGGGGGKGAYARVSTLGKPKDSSEARDEAMMSLLGQGTRRGSSQSGGGGSSLGVSDQSMYESSSRMALDAAAGHYPPTTGWRRN</sequence>
<feature type="compositionally biased region" description="Polar residues" evidence="1">
    <location>
        <begin position="37"/>
        <end position="68"/>
    </location>
</feature>
<keyword evidence="2" id="KW-0472">Membrane</keyword>